<dbReference type="VEuPathDB" id="FungiDB:PSTT_11607"/>
<organism evidence="1 2">
    <name type="scientific">Puccinia striiformis</name>
    <dbReference type="NCBI Taxonomy" id="27350"/>
    <lineage>
        <taxon>Eukaryota</taxon>
        <taxon>Fungi</taxon>
        <taxon>Dikarya</taxon>
        <taxon>Basidiomycota</taxon>
        <taxon>Pucciniomycotina</taxon>
        <taxon>Pucciniomycetes</taxon>
        <taxon>Pucciniales</taxon>
        <taxon>Pucciniaceae</taxon>
        <taxon>Puccinia</taxon>
    </lineage>
</organism>
<evidence type="ECO:0000313" key="2">
    <source>
        <dbReference type="Proteomes" id="UP000239156"/>
    </source>
</evidence>
<dbReference type="VEuPathDB" id="FungiDB:PSHT_04074"/>
<gene>
    <name evidence="1" type="ORF">PSTT_11607</name>
</gene>
<evidence type="ECO:0000313" key="1">
    <source>
        <dbReference type="EMBL" id="POW02737.1"/>
    </source>
</evidence>
<protein>
    <submittedName>
        <fullName evidence="1">Uncharacterized protein</fullName>
    </submittedName>
</protein>
<dbReference type="AlphaFoldDB" id="A0A2S4UZP3"/>
<proteinExistence type="predicted"/>
<name>A0A2S4UZP3_9BASI</name>
<comment type="caution">
    <text evidence="1">The sequence shown here is derived from an EMBL/GenBank/DDBJ whole genome shotgun (WGS) entry which is preliminary data.</text>
</comment>
<reference evidence="1" key="1">
    <citation type="submission" date="2017-12" db="EMBL/GenBank/DDBJ databases">
        <title>Gene loss provides genomic basis for host adaptation in cereal stripe rust fungi.</title>
        <authorList>
            <person name="Xia C."/>
        </authorList>
    </citation>
    <scope>NUCLEOTIDE SEQUENCE [LARGE SCALE GENOMIC DNA]</scope>
    <source>
        <strain evidence="1">93-210</strain>
    </source>
</reference>
<dbReference type="PANTHER" id="PTHR31912">
    <property type="entry name" value="IP13529P"/>
    <property type="match status" value="1"/>
</dbReference>
<dbReference type="EMBL" id="PKSL01000137">
    <property type="protein sequence ID" value="POW02737.1"/>
    <property type="molecule type" value="Genomic_DNA"/>
</dbReference>
<dbReference type="PANTHER" id="PTHR31912:SF34">
    <property type="entry name" value="NOTOCHORD-RELATED PROTEIN"/>
    <property type="match status" value="1"/>
</dbReference>
<feature type="non-terminal residue" evidence="1">
    <location>
        <position position="1"/>
    </location>
</feature>
<dbReference type="Proteomes" id="UP000239156">
    <property type="component" value="Unassembled WGS sequence"/>
</dbReference>
<accession>A0A2S4UZP3</accession>
<keyword evidence="2" id="KW-1185">Reference proteome</keyword>
<sequence length="538" mass="62145">ILWHEGLNGELPTSVIYVWAKLQRIDANIAALRETKILVAARVLDQTMRIVDEDISPVQPVDDTQENHLADVLEPDVPEIIEDPPTNPLDIFEQDESGDQAELLWMQFKDIVIGQVTSELEGLAEEAAEPLFCHEEEKIRNVTPDNSIWFPFLNKGYMIASLLVGDLHKIISLDLYHQIQAVFTVYHIKLPCWEAVRQMQATIWSMSNHTIIQKESVFNQPMFGLNMKELISDDLMNPLVAPYLKFVQEEAYRTNIYKFSQSSNSNGGSAKQTLLHIQAGPASKFQHCNSSLFLHAERQSFCQMLQTQDKIKSRLSLANHLCGWVFSDLWGDFWPNWLRTTEETSKNSELWMYTEEALNPDKLNKKSAELAVRDQIIQKNSRKGFDFQQDKIAWLHTGEVLPTHMIPDVPQVLLEMEKKELQRMFNPFVKLKGFNTVRDTPVKFLHLFLLGPVKYLFQDFMKGLNNGQEELLALWIFIFTQNPLIQQMLGYNQSSSLQKINYPFDKKLKVPDIDRIATPEASKILIMIMTLNRYLNYN</sequence>